<dbReference type="GO" id="GO:0008270">
    <property type="term" value="F:zinc ion binding"/>
    <property type="evidence" value="ECO:0007669"/>
    <property type="project" value="UniProtKB-KW"/>
</dbReference>
<keyword evidence="5" id="KW-1185">Reference proteome</keyword>
<dbReference type="InterPro" id="IPR001878">
    <property type="entry name" value="Znf_CCHC"/>
</dbReference>
<evidence type="ECO:0000256" key="2">
    <source>
        <dbReference type="SAM" id="MobiDB-lite"/>
    </source>
</evidence>
<dbReference type="PROSITE" id="PS50158">
    <property type="entry name" value="ZF_CCHC"/>
    <property type="match status" value="1"/>
</dbReference>
<accession>A0A4Y2IVP0</accession>
<keyword evidence="1" id="KW-0863">Zinc-finger</keyword>
<evidence type="ECO:0000256" key="1">
    <source>
        <dbReference type="PROSITE-ProRule" id="PRU00047"/>
    </source>
</evidence>
<sequence length="154" mass="17982">MILLCVSKLKRIWQDLQDELKSENVQLPKSMLLNRILNTSPTEYLEFKNAWESVPVNERTVASLTESLRLHEQRLESMKLPHESRSVAFVTKPSTNFTKNQADSAQKEKNRKIKCYYCGRPGHMKRNCYKFKNEGSEKEKEESRKPGQAFMTVV</sequence>
<dbReference type="GO" id="GO:0003676">
    <property type="term" value="F:nucleic acid binding"/>
    <property type="evidence" value="ECO:0007669"/>
    <property type="project" value="InterPro"/>
</dbReference>
<gene>
    <name evidence="4" type="ORF">AVEN_113950_1</name>
</gene>
<feature type="domain" description="CCHC-type" evidence="3">
    <location>
        <begin position="114"/>
        <end position="128"/>
    </location>
</feature>
<evidence type="ECO:0000313" key="4">
    <source>
        <dbReference type="EMBL" id="GBM81730.1"/>
    </source>
</evidence>
<proteinExistence type="predicted"/>
<evidence type="ECO:0000313" key="5">
    <source>
        <dbReference type="Proteomes" id="UP000499080"/>
    </source>
</evidence>
<dbReference type="Pfam" id="PF00098">
    <property type="entry name" value="zf-CCHC"/>
    <property type="match status" value="1"/>
</dbReference>
<feature type="region of interest" description="Disordered" evidence="2">
    <location>
        <begin position="134"/>
        <end position="154"/>
    </location>
</feature>
<dbReference type="Proteomes" id="UP000499080">
    <property type="component" value="Unassembled WGS sequence"/>
</dbReference>
<keyword evidence="1" id="KW-0862">Zinc</keyword>
<dbReference type="SMART" id="SM00343">
    <property type="entry name" value="ZnF_C2HC"/>
    <property type="match status" value="1"/>
</dbReference>
<name>A0A4Y2IVP0_ARAVE</name>
<organism evidence="4 5">
    <name type="scientific">Araneus ventricosus</name>
    <name type="common">Orbweaver spider</name>
    <name type="synonym">Epeira ventricosa</name>
    <dbReference type="NCBI Taxonomy" id="182803"/>
    <lineage>
        <taxon>Eukaryota</taxon>
        <taxon>Metazoa</taxon>
        <taxon>Ecdysozoa</taxon>
        <taxon>Arthropoda</taxon>
        <taxon>Chelicerata</taxon>
        <taxon>Arachnida</taxon>
        <taxon>Araneae</taxon>
        <taxon>Araneomorphae</taxon>
        <taxon>Entelegynae</taxon>
        <taxon>Araneoidea</taxon>
        <taxon>Araneidae</taxon>
        <taxon>Araneus</taxon>
    </lineage>
</organism>
<protein>
    <recommendedName>
        <fullName evidence="3">CCHC-type domain-containing protein</fullName>
    </recommendedName>
</protein>
<dbReference type="InterPro" id="IPR036875">
    <property type="entry name" value="Znf_CCHC_sf"/>
</dbReference>
<evidence type="ECO:0000259" key="3">
    <source>
        <dbReference type="PROSITE" id="PS50158"/>
    </source>
</evidence>
<dbReference type="AlphaFoldDB" id="A0A4Y2IVP0"/>
<keyword evidence="1" id="KW-0479">Metal-binding</keyword>
<dbReference type="OrthoDB" id="97058at2759"/>
<dbReference type="EMBL" id="BGPR01002963">
    <property type="protein sequence ID" value="GBM81730.1"/>
    <property type="molecule type" value="Genomic_DNA"/>
</dbReference>
<dbReference type="SUPFAM" id="SSF57756">
    <property type="entry name" value="Retrovirus zinc finger-like domains"/>
    <property type="match status" value="1"/>
</dbReference>
<feature type="compositionally biased region" description="Basic and acidic residues" evidence="2">
    <location>
        <begin position="134"/>
        <end position="145"/>
    </location>
</feature>
<reference evidence="4 5" key="1">
    <citation type="journal article" date="2019" name="Sci. Rep.">
        <title>Orb-weaving spider Araneus ventricosus genome elucidates the spidroin gene catalogue.</title>
        <authorList>
            <person name="Kono N."/>
            <person name="Nakamura H."/>
            <person name="Ohtoshi R."/>
            <person name="Moran D.A.P."/>
            <person name="Shinohara A."/>
            <person name="Yoshida Y."/>
            <person name="Fujiwara M."/>
            <person name="Mori M."/>
            <person name="Tomita M."/>
            <person name="Arakawa K."/>
        </authorList>
    </citation>
    <scope>NUCLEOTIDE SEQUENCE [LARGE SCALE GENOMIC DNA]</scope>
</reference>
<dbReference type="Gene3D" id="4.10.60.10">
    <property type="entry name" value="Zinc finger, CCHC-type"/>
    <property type="match status" value="1"/>
</dbReference>
<comment type="caution">
    <text evidence="4">The sequence shown here is derived from an EMBL/GenBank/DDBJ whole genome shotgun (WGS) entry which is preliminary data.</text>
</comment>